<feature type="compositionally biased region" description="Polar residues" evidence="1">
    <location>
        <begin position="46"/>
        <end position="65"/>
    </location>
</feature>
<proteinExistence type="predicted"/>
<evidence type="ECO:0000313" key="3">
    <source>
        <dbReference type="Proteomes" id="UP000006830"/>
    </source>
</evidence>
<protein>
    <submittedName>
        <fullName evidence="2">Uncharacterized protein</fullName>
    </submittedName>
</protein>
<reference evidence="2" key="1">
    <citation type="submission" date="2007-09" db="EMBL/GenBank/DDBJ databases">
        <title>Complete Genome Sequence of Rickettsia akari.</title>
        <authorList>
            <person name="Madan A."/>
            <person name="Fahey J."/>
            <person name="Helton E."/>
            <person name="Ketteman M."/>
            <person name="Madan A."/>
            <person name="Rodrigues S."/>
            <person name="Sanchez A."/>
            <person name="Whiting M."/>
            <person name="Dasch G."/>
            <person name="Eremeeva M."/>
        </authorList>
    </citation>
    <scope>NUCLEOTIDE SEQUENCE</scope>
    <source>
        <strain evidence="2">Hartford</strain>
    </source>
</reference>
<accession>A8GLS8</accession>
<dbReference type="KEGG" id="rak:A1C_00090"/>
<dbReference type="EMBL" id="CP000847">
    <property type="protein sequence ID" value="ABV74353.1"/>
    <property type="molecule type" value="Genomic_DNA"/>
</dbReference>
<feature type="region of interest" description="Disordered" evidence="1">
    <location>
        <begin position="23"/>
        <end position="71"/>
    </location>
</feature>
<name>A8GLS8_RICAH</name>
<gene>
    <name evidence="2" type="ordered locus">A1C_00090</name>
</gene>
<evidence type="ECO:0000313" key="2">
    <source>
        <dbReference type="EMBL" id="ABV74353.1"/>
    </source>
</evidence>
<organism evidence="2 3">
    <name type="scientific">Rickettsia akari (strain Hartford)</name>
    <dbReference type="NCBI Taxonomy" id="293614"/>
    <lineage>
        <taxon>Bacteria</taxon>
        <taxon>Pseudomonadati</taxon>
        <taxon>Pseudomonadota</taxon>
        <taxon>Alphaproteobacteria</taxon>
        <taxon>Rickettsiales</taxon>
        <taxon>Rickettsiaceae</taxon>
        <taxon>Rickettsieae</taxon>
        <taxon>Rickettsia</taxon>
        <taxon>spotted fever group</taxon>
    </lineage>
</organism>
<keyword evidence="3" id="KW-1185">Reference proteome</keyword>
<dbReference type="HOGENOM" id="CLU_2976410_0_0_5"/>
<feature type="compositionally biased region" description="Basic and acidic residues" evidence="1">
    <location>
        <begin position="23"/>
        <end position="40"/>
    </location>
</feature>
<sequence length="71" mass="8105">MEVTAKTNKMEDKKMDAKIDAEYEKNHHKEPTMIRSDKKVVKPLTKSVSQLKPSITPPVKSNKSHNIGMEK</sequence>
<dbReference type="RefSeq" id="WP_012013223.1">
    <property type="nucleotide sequence ID" value="NC_009881.1"/>
</dbReference>
<dbReference type="AlphaFoldDB" id="A8GLS8"/>
<dbReference type="STRING" id="293614.A1C_00090"/>
<dbReference type="Proteomes" id="UP000006830">
    <property type="component" value="Chromosome"/>
</dbReference>
<evidence type="ECO:0000256" key="1">
    <source>
        <dbReference type="SAM" id="MobiDB-lite"/>
    </source>
</evidence>